<keyword evidence="3 4" id="KW-0472">Membrane</keyword>
<feature type="transmembrane region" description="Helical" evidence="4">
    <location>
        <begin position="341"/>
        <end position="366"/>
    </location>
</feature>
<feature type="transmembrane region" description="Helical" evidence="4">
    <location>
        <begin position="103"/>
        <end position="126"/>
    </location>
</feature>
<dbReference type="Gene3D" id="1.20.1250.20">
    <property type="entry name" value="MFS general substrate transporter like domains"/>
    <property type="match status" value="1"/>
</dbReference>
<gene>
    <name evidence="6" type="ORF">DU478_01985</name>
</gene>
<evidence type="ECO:0000313" key="7">
    <source>
        <dbReference type="Proteomes" id="UP000253977"/>
    </source>
</evidence>
<comment type="caution">
    <text evidence="6">The sequence shown here is derived from an EMBL/GenBank/DDBJ whole genome shotgun (WGS) entry which is preliminary data.</text>
</comment>
<feature type="transmembrane region" description="Helical" evidence="4">
    <location>
        <begin position="79"/>
        <end position="97"/>
    </location>
</feature>
<keyword evidence="7" id="KW-1185">Reference proteome</keyword>
<dbReference type="Proteomes" id="UP000253977">
    <property type="component" value="Unassembled WGS sequence"/>
</dbReference>
<dbReference type="InterPro" id="IPR036259">
    <property type="entry name" value="MFS_trans_sf"/>
</dbReference>
<reference evidence="6 7" key="1">
    <citation type="submission" date="2018-07" db="EMBL/GenBank/DDBJ databases">
        <title>Thalassococcus profundi sp. nov., a marine bacterium isolated from deep seawater of Okinawa Trough.</title>
        <authorList>
            <person name="Yu M."/>
        </authorList>
    </citation>
    <scope>NUCLEOTIDE SEQUENCE [LARGE SCALE GENOMIC DNA]</scope>
    <source>
        <strain evidence="6 7">WRAS1</strain>
    </source>
</reference>
<feature type="domain" description="Major facilitator superfamily (MFS) profile" evidence="5">
    <location>
        <begin position="13"/>
        <end position="403"/>
    </location>
</feature>
<feature type="transmembrane region" description="Helical" evidence="4">
    <location>
        <begin position="295"/>
        <end position="321"/>
    </location>
</feature>
<feature type="transmembrane region" description="Helical" evidence="4">
    <location>
        <begin position="378"/>
        <end position="396"/>
    </location>
</feature>
<feature type="transmembrane region" description="Helical" evidence="4">
    <location>
        <begin position="220"/>
        <end position="241"/>
    </location>
</feature>
<feature type="transmembrane region" description="Helical" evidence="4">
    <location>
        <begin position="253"/>
        <end position="274"/>
    </location>
</feature>
<sequence>MQVFQFLRSNAQWLAAGALLSFLSSFGQTFFISIFAGKIQDAFALSHGDWGGIYSLGTTASAVAMVWAGGLTDRYRSRALGAFVLTFLAAACLFMAFNTSAWLLPLAIFALRFGGQGMTSHIAVVSMSRWFIATRGKALSIAGLGIAVGEALMPVTFVSLLLIFDWRMLWVIAALVALAGIPVLWRLLREERTPQSMAEMDQSAGMSDRHWRRPEVFRHWLFWFMVPALLGPPAFATAFFFHQVHYTEVKGWALLSFVAMIPIFTGVGVLSMVLSGMALDRFGTARVLPWFQLPLVAAFLLFSAAGSLWTLALGFVFLGMTQGMQQTLPNAFWAEFFGTRYLGSIKAMGAAVMVFGTALGPGLTGVLIDWQVGIEAQYIGIAAYFVFTTVMMQIGVRRAARLL</sequence>
<evidence type="ECO:0000256" key="2">
    <source>
        <dbReference type="ARBA" id="ARBA00022989"/>
    </source>
</evidence>
<dbReference type="SUPFAM" id="SSF103473">
    <property type="entry name" value="MFS general substrate transporter"/>
    <property type="match status" value="1"/>
</dbReference>
<dbReference type="InterPro" id="IPR011701">
    <property type="entry name" value="MFS"/>
</dbReference>
<organism evidence="6 7">
    <name type="scientific">Thalassococcus profundi</name>
    <dbReference type="NCBI Taxonomy" id="2282382"/>
    <lineage>
        <taxon>Bacteria</taxon>
        <taxon>Pseudomonadati</taxon>
        <taxon>Pseudomonadota</taxon>
        <taxon>Alphaproteobacteria</taxon>
        <taxon>Rhodobacterales</taxon>
        <taxon>Roseobacteraceae</taxon>
        <taxon>Thalassococcus</taxon>
    </lineage>
</organism>
<dbReference type="PANTHER" id="PTHR11360:SF308">
    <property type="entry name" value="BLL3089 PROTEIN"/>
    <property type="match status" value="1"/>
</dbReference>
<feature type="transmembrane region" description="Helical" evidence="4">
    <location>
        <begin position="169"/>
        <end position="188"/>
    </location>
</feature>
<name>A0A369TSP1_9RHOB</name>
<evidence type="ECO:0000313" key="6">
    <source>
        <dbReference type="EMBL" id="RDD68263.1"/>
    </source>
</evidence>
<evidence type="ECO:0000256" key="4">
    <source>
        <dbReference type="SAM" id="Phobius"/>
    </source>
</evidence>
<dbReference type="PANTHER" id="PTHR11360">
    <property type="entry name" value="MONOCARBOXYLATE TRANSPORTER"/>
    <property type="match status" value="1"/>
</dbReference>
<keyword evidence="2 4" id="KW-1133">Transmembrane helix</keyword>
<dbReference type="RefSeq" id="WP_114509243.1">
    <property type="nucleotide sequence ID" value="NZ_QPMK01000001.1"/>
</dbReference>
<accession>A0A369TSP1</accession>
<dbReference type="EMBL" id="QPMK01000001">
    <property type="protein sequence ID" value="RDD68263.1"/>
    <property type="molecule type" value="Genomic_DNA"/>
</dbReference>
<keyword evidence="1 4" id="KW-0812">Transmembrane</keyword>
<dbReference type="InterPro" id="IPR020846">
    <property type="entry name" value="MFS_dom"/>
</dbReference>
<evidence type="ECO:0000256" key="1">
    <source>
        <dbReference type="ARBA" id="ARBA00022692"/>
    </source>
</evidence>
<feature type="transmembrane region" description="Helical" evidence="4">
    <location>
        <begin position="51"/>
        <end position="72"/>
    </location>
</feature>
<protein>
    <submittedName>
        <fullName evidence="6">MFS transporter</fullName>
    </submittedName>
</protein>
<dbReference type="Pfam" id="PF07690">
    <property type="entry name" value="MFS_1"/>
    <property type="match status" value="1"/>
</dbReference>
<dbReference type="GO" id="GO:0022857">
    <property type="term" value="F:transmembrane transporter activity"/>
    <property type="evidence" value="ECO:0007669"/>
    <property type="project" value="InterPro"/>
</dbReference>
<dbReference type="OrthoDB" id="1404228at2"/>
<evidence type="ECO:0000256" key="3">
    <source>
        <dbReference type="ARBA" id="ARBA00023136"/>
    </source>
</evidence>
<dbReference type="AlphaFoldDB" id="A0A369TSP1"/>
<feature type="transmembrane region" description="Helical" evidence="4">
    <location>
        <begin position="138"/>
        <end position="163"/>
    </location>
</feature>
<proteinExistence type="predicted"/>
<dbReference type="InterPro" id="IPR050327">
    <property type="entry name" value="Proton-linked_MCT"/>
</dbReference>
<evidence type="ECO:0000259" key="5">
    <source>
        <dbReference type="PROSITE" id="PS50850"/>
    </source>
</evidence>
<dbReference type="PROSITE" id="PS50850">
    <property type="entry name" value="MFS"/>
    <property type="match status" value="1"/>
</dbReference>